<feature type="region of interest" description="Disordered" evidence="1">
    <location>
        <begin position="28"/>
        <end position="47"/>
    </location>
</feature>
<name>A0ABW0H9F6_9HYPH</name>
<keyword evidence="2" id="KW-0732">Signal</keyword>
<feature type="domain" description="DUF305" evidence="3">
    <location>
        <begin position="40"/>
        <end position="122"/>
    </location>
</feature>
<dbReference type="RefSeq" id="WP_377007416.1">
    <property type="nucleotide sequence ID" value="NZ_JBHSLV010000012.1"/>
</dbReference>
<comment type="caution">
    <text evidence="4">The sequence shown here is derived from an EMBL/GenBank/DDBJ whole genome shotgun (WGS) entry which is preliminary data.</text>
</comment>
<dbReference type="PANTHER" id="PTHR36933">
    <property type="entry name" value="SLL0788 PROTEIN"/>
    <property type="match status" value="1"/>
</dbReference>
<reference evidence="5" key="1">
    <citation type="journal article" date="2019" name="Int. J. Syst. Evol. Microbiol.">
        <title>The Global Catalogue of Microorganisms (GCM) 10K type strain sequencing project: providing services to taxonomists for standard genome sequencing and annotation.</title>
        <authorList>
            <consortium name="The Broad Institute Genomics Platform"/>
            <consortium name="The Broad Institute Genome Sequencing Center for Infectious Disease"/>
            <person name="Wu L."/>
            <person name="Ma J."/>
        </authorList>
    </citation>
    <scope>NUCLEOTIDE SEQUENCE [LARGE SCALE GENOMIC DNA]</scope>
    <source>
        <strain evidence="5">CGMCC 1.16326</strain>
    </source>
</reference>
<gene>
    <name evidence="4" type="ORF">ACFPPC_08130</name>
</gene>
<dbReference type="EMBL" id="JBHSLV010000012">
    <property type="protein sequence ID" value="MFC5392604.1"/>
    <property type="molecule type" value="Genomic_DNA"/>
</dbReference>
<keyword evidence="5" id="KW-1185">Reference proteome</keyword>
<proteinExistence type="predicted"/>
<protein>
    <submittedName>
        <fullName evidence="4">DUF305 domain-containing protein</fullName>
    </submittedName>
</protein>
<dbReference type="InterPro" id="IPR005183">
    <property type="entry name" value="DUF305_CopM-like"/>
</dbReference>
<evidence type="ECO:0000256" key="1">
    <source>
        <dbReference type="SAM" id="MobiDB-lite"/>
    </source>
</evidence>
<feature type="signal peptide" evidence="2">
    <location>
        <begin position="1"/>
        <end position="25"/>
    </location>
</feature>
<dbReference type="InterPro" id="IPR012347">
    <property type="entry name" value="Ferritin-like"/>
</dbReference>
<dbReference type="PANTHER" id="PTHR36933:SF1">
    <property type="entry name" value="SLL0788 PROTEIN"/>
    <property type="match status" value="1"/>
</dbReference>
<feature type="chain" id="PRO_5047421623" evidence="2">
    <location>
        <begin position="26"/>
        <end position="127"/>
    </location>
</feature>
<feature type="compositionally biased region" description="Low complexity" evidence="1">
    <location>
        <begin position="28"/>
        <end position="45"/>
    </location>
</feature>
<evidence type="ECO:0000256" key="2">
    <source>
        <dbReference type="SAM" id="SignalP"/>
    </source>
</evidence>
<evidence type="ECO:0000259" key="3">
    <source>
        <dbReference type="Pfam" id="PF03713"/>
    </source>
</evidence>
<evidence type="ECO:0000313" key="4">
    <source>
        <dbReference type="EMBL" id="MFC5392604.1"/>
    </source>
</evidence>
<evidence type="ECO:0000313" key="5">
    <source>
        <dbReference type="Proteomes" id="UP001596104"/>
    </source>
</evidence>
<dbReference type="Pfam" id="PF03713">
    <property type="entry name" value="DUF305"/>
    <property type="match status" value="1"/>
</dbReference>
<accession>A0ABW0H9F6</accession>
<organism evidence="4 5">
    <name type="scientific">Bosea vestrisii</name>
    <dbReference type="NCBI Taxonomy" id="151416"/>
    <lineage>
        <taxon>Bacteria</taxon>
        <taxon>Pseudomonadati</taxon>
        <taxon>Pseudomonadota</taxon>
        <taxon>Alphaproteobacteria</taxon>
        <taxon>Hyphomicrobiales</taxon>
        <taxon>Boseaceae</taxon>
        <taxon>Bosea</taxon>
    </lineage>
</organism>
<dbReference type="Proteomes" id="UP001596104">
    <property type="component" value="Unassembled WGS sequence"/>
</dbReference>
<sequence length="127" mass="13517">MTTTRSLLAGAALFATLGLAGLALAQGHQGHGSHGAATPATADSPATKDYKAANDKMHKEMNISFSGDADVDFARGMIPHHQGAVDMAKVVLAHGKDPELRKLAESVITEQEKEIAFLRDWLKKRGK</sequence>
<dbReference type="Gene3D" id="1.20.1260.10">
    <property type="match status" value="1"/>
</dbReference>